<dbReference type="PROSITE" id="PS51192">
    <property type="entry name" value="HELICASE_ATP_BIND_1"/>
    <property type="match status" value="1"/>
</dbReference>
<evidence type="ECO:0000313" key="2">
    <source>
        <dbReference type="EMBL" id="PWI23125.1"/>
    </source>
</evidence>
<evidence type="ECO:0000313" key="3">
    <source>
        <dbReference type="Proteomes" id="UP000245938"/>
    </source>
</evidence>
<dbReference type="InterPro" id="IPR014001">
    <property type="entry name" value="Helicase_ATP-bd"/>
</dbReference>
<dbReference type="GO" id="GO:0003676">
    <property type="term" value="F:nucleic acid binding"/>
    <property type="evidence" value="ECO:0007669"/>
    <property type="project" value="InterPro"/>
</dbReference>
<dbReference type="InterPro" id="IPR027417">
    <property type="entry name" value="P-loop_NTPase"/>
</dbReference>
<reference evidence="2 3" key="1">
    <citation type="submission" date="2018-05" db="EMBL/GenBank/DDBJ databases">
        <title>Kurthia sibirica genome sequence.</title>
        <authorList>
            <person name="Maclea K.S."/>
            <person name="Goen A.E."/>
        </authorList>
    </citation>
    <scope>NUCLEOTIDE SEQUENCE [LARGE SCALE GENOMIC DNA]</scope>
    <source>
        <strain evidence="2 3">ATCC 49154</strain>
    </source>
</reference>
<dbReference type="SMART" id="SM00487">
    <property type="entry name" value="DEXDc"/>
    <property type="match status" value="1"/>
</dbReference>
<dbReference type="GO" id="GO:0005524">
    <property type="term" value="F:ATP binding"/>
    <property type="evidence" value="ECO:0007669"/>
    <property type="project" value="InterPro"/>
</dbReference>
<keyword evidence="3" id="KW-1185">Reference proteome</keyword>
<gene>
    <name evidence="2" type="ORF">DEX24_16410</name>
</gene>
<feature type="domain" description="Helicase ATP-binding" evidence="1">
    <location>
        <begin position="63"/>
        <end position="337"/>
    </location>
</feature>
<organism evidence="2 3">
    <name type="scientific">Kurthia sibirica</name>
    <dbReference type="NCBI Taxonomy" id="202750"/>
    <lineage>
        <taxon>Bacteria</taxon>
        <taxon>Bacillati</taxon>
        <taxon>Bacillota</taxon>
        <taxon>Bacilli</taxon>
        <taxon>Bacillales</taxon>
        <taxon>Caryophanaceae</taxon>
        <taxon>Kurthia</taxon>
    </lineage>
</organism>
<dbReference type="AlphaFoldDB" id="A0A2U3AF33"/>
<dbReference type="EMBL" id="QFVR01000039">
    <property type="protein sequence ID" value="PWI23125.1"/>
    <property type="molecule type" value="Genomic_DNA"/>
</dbReference>
<dbReference type="OrthoDB" id="366844at2"/>
<comment type="caution">
    <text evidence="2">The sequence shown here is derived from an EMBL/GenBank/DDBJ whole genome shotgun (WGS) entry which is preliminary data.</text>
</comment>
<dbReference type="SUPFAM" id="SSF52540">
    <property type="entry name" value="P-loop containing nucleoside triphosphate hydrolases"/>
    <property type="match status" value="1"/>
</dbReference>
<protein>
    <recommendedName>
        <fullName evidence="1">Helicase ATP-binding domain-containing protein</fullName>
    </recommendedName>
</protein>
<name>A0A2U3AF33_9BACL</name>
<sequence length="862" mass="99066">MRVMIVGLRRRSIMSFFNQRMKAFASTTSDTLINPVDLFNKKLVHQKGYDFLRDNQTELLKKWDARREERDIVGLMDTGSGKTLIGLLMLFSKAQEIKEPVVYLCPDNQLVEQVCTQASLYGIPVCQIEKNEYGRQEFPSEFSNSEAVLVTTFERLFNGKSIFGVNGSTNREIQNIGALLIDDAHECVKKARSKSTITIKKDKQPELFNDILNIFNDALAYQGVGALASIRRGEVSVIKQVPYWAWKNSIGSIQALLESYNKKAHPNIYFNFNLISNNLDNCECFISGNSIEITPMLIPTENIPSYEDAKYRYILSATLGNNYELIRELGIDKASIENPIIVDNVSMGERLIISPKRIHKEITDNEIRELCKEYSNYTNVAIIVPNETKASPWIDKGAKLIKTENIINDLNTLKSTNKENFIVFMNRYDGIDMIDSMCRILVIDGMPTKESLKEKLDAPYRKDSILTNLKRAQTIEQGLGRAVRSGTDHCVSILMSSDLLGFISINKNKELFSPSVQAQLDFGLNLTENVTVTKKEAIEIVKESVATCLKAEEDWRQFHKNMINEAQQKYSKVDLTNMINIAEYEKNAIRASIRKQVQVIDDNMRDITTLTDGTSDEGWMYQFYAQLLNDVDTNRAQDLQLRAFEANDSLIRPLTFVKSRRVKRYSDQLSEFKKRIHQYEKGTDIAIKVDNIISLLLYSPQLYYKEFEKAFQELGGFLGFDSTQPDMGTNDGPDNFWRMENVDLVIECKNNSINNISRQETEQMSSSTRWYKERYAEEERMKPIMLHRSDLLENNAYANEEFVVINESKLEMLKTNLRGISEELSCKSPNMWLDNELDTLLTKYHLDEKSFVDYYSTNVKRT</sequence>
<dbReference type="InterPro" id="IPR011545">
    <property type="entry name" value="DEAD/DEAH_box_helicase_dom"/>
</dbReference>
<dbReference type="Pfam" id="PF00270">
    <property type="entry name" value="DEAD"/>
    <property type="match status" value="1"/>
</dbReference>
<dbReference type="Gene3D" id="3.40.50.300">
    <property type="entry name" value="P-loop containing nucleotide triphosphate hydrolases"/>
    <property type="match status" value="2"/>
</dbReference>
<evidence type="ECO:0000259" key="1">
    <source>
        <dbReference type="PROSITE" id="PS51192"/>
    </source>
</evidence>
<accession>A0A2U3AF33</accession>
<dbReference type="Proteomes" id="UP000245938">
    <property type="component" value="Unassembled WGS sequence"/>
</dbReference>
<proteinExistence type="predicted"/>